<dbReference type="AlphaFoldDB" id="A0AAD5DPY0"/>
<evidence type="ECO:0000313" key="1">
    <source>
        <dbReference type="EMBL" id="KAI7838334.1"/>
    </source>
</evidence>
<comment type="caution">
    <text evidence="1">The sequence shown here is derived from an EMBL/GenBank/DDBJ whole genome shotgun (WGS) entry which is preliminary data.</text>
</comment>
<keyword evidence="2" id="KW-1185">Reference proteome</keyword>
<proteinExistence type="predicted"/>
<dbReference type="EMBL" id="JADXDR010000129">
    <property type="protein sequence ID" value="KAI7838334.1"/>
    <property type="molecule type" value="Genomic_DNA"/>
</dbReference>
<organism evidence="1 2">
    <name type="scientific">Chlorella ohadii</name>
    <dbReference type="NCBI Taxonomy" id="2649997"/>
    <lineage>
        <taxon>Eukaryota</taxon>
        <taxon>Viridiplantae</taxon>
        <taxon>Chlorophyta</taxon>
        <taxon>core chlorophytes</taxon>
        <taxon>Trebouxiophyceae</taxon>
        <taxon>Chlorellales</taxon>
        <taxon>Chlorellaceae</taxon>
        <taxon>Chlorella clade</taxon>
        <taxon>Chlorella</taxon>
    </lineage>
</organism>
<sequence length="271" mass="29428">MARYLAETICELAAPPLQPCFIRVQVDQELPALSVLLHVRPRPLTAGLEIAVYSGTGQDEEGELVHLEPEGTLFAVPHTQAGLEHFVSDLIAAGPAEWDETGRGTLALPTQASPGDRGWSRLQIDLLPPSDVHATLRVRPLGKRYLRTSMPALCEDNNCGQAKLRNWAADYADGQDAIKQSIEQRQKELASGTLEAALRAVNNREREQPDGPEVFQRKWRAARDAAEAELKAALLAMLRQALRYRGRIEFPVGAPAPAAAEAAPDAGQPAA</sequence>
<dbReference type="Proteomes" id="UP001205105">
    <property type="component" value="Unassembled WGS sequence"/>
</dbReference>
<name>A0AAD5DPY0_9CHLO</name>
<reference evidence="1" key="1">
    <citation type="submission" date="2020-11" db="EMBL/GenBank/DDBJ databases">
        <title>Chlorella ohadii genome sequencing and assembly.</title>
        <authorList>
            <person name="Murik O."/>
            <person name="Treves H."/>
            <person name="Kedem I."/>
            <person name="Shotland Y."/>
            <person name="Kaplan A."/>
        </authorList>
    </citation>
    <scope>NUCLEOTIDE SEQUENCE</scope>
    <source>
        <strain evidence="1">1</strain>
    </source>
</reference>
<evidence type="ECO:0000313" key="2">
    <source>
        <dbReference type="Proteomes" id="UP001205105"/>
    </source>
</evidence>
<accession>A0AAD5DPY0</accession>
<protein>
    <submittedName>
        <fullName evidence="1">Uncharacterized protein</fullName>
    </submittedName>
</protein>
<gene>
    <name evidence="1" type="ORF">COHA_007902</name>
</gene>